<comment type="caution">
    <text evidence="3">The sequence shown here is derived from an EMBL/GenBank/DDBJ whole genome shotgun (WGS) entry which is preliminary data.</text>
</comment>
<evidence type="ECO:0000313" key="3">
    <source>
        <dbReference type="EMBL" id="MBM2614556.1"/>
    </source>
</evidence>
<dbReference type="Proteomes" id="UP000632138">
    <property type="component" value="Unassembled WGS sequence"/>
</dbReference>
<evidence type="ECO:0000313" key="4">
    <source>
        <dbReference type="Proteomes" id="UP000632138"/>
    </source>
</evidence>
<keyword evidence="1" id="KW-0472">Membrane</keyword>
<proteinExistence type="predicted"/>
<organism evidence="3 4">
    <name type="scientific">Paractinoplanes ovalisporus</name>
    <dbReference type="NCBI Taxonomy" id="2810368"/>
    <lineage>
        <taxon>Bacteria</taxon>
        <taxon>Bacillati</taxon>
        <taxon>Actinomycetota</taxon>
        <taxon>Actinomycetes</taxon>
        <taxon>Micromonosporales</taxon>
        <taxon>Micromonosporaceae</taxon>
        <taxon>Paractinoplanes</taxon>
    </lineage>
</organism>
<dbReference type="EMBL" id="JAENHP010000001">
    <property type="protein sequence ID" value="MBM2614556.1"/>
    <property type="molecule type" value="Genomic_DNA"/>
</dbReference>
<dbReference type="RefSeq" id="WP_203374435.1">
    <property type="nucleotide sequence ID" value="NZ_JAENHP010000001.1"/>
</dbReference>
<dbReference type="PROSITE" id="PS50914">
    <property type="entry name" value="BON"/>
    <property type="match status" value="1"/>
</dbReference>
<evidence type="ECO:0000256" key="1">
    <source>
        <dbReference type="SAM" id="Phobius"/>
    </source>
</evidence>
<protein>
    <submittedName>
        <fullName evidence="3">BON domain-containing protein</fullName>
    </submittedName>
</protein>
<feature type="domain" description="BON" evidence="2">
    <location>
        <begin position="15"/>
        <end position="83"/>
    </location>
</feature>
<sequence>MELFGMPPPEDPGGADSELARRIAEAMAADDRFRRQPLAVQVQNGVVILTGRVESPEIYDEITAEVRQTPGVRDLCDGILVADGEARLREARQFGELAARLATEPARGTRRGSPAAIAARMVMIGVTVVVVLIEIVGWIAAVFGVGLLAWVADILLRHRKR</sequence>
<evidence type="ECO:0000259" key="2">
    <source>
        <dbReference type="PROSITE" id="PS50914"/>
    </source>
</evidence>
<dbReference type="Gene3D" id="3.30.1340.30">
    <property type="match status" value="1"/>
</dbReference>
<name>A0ABS2A5N5_9ACTN</name>
<dbReference type="Pfam" id="PF04972">
    <property type="entry name" value="BON"/>
    <property type="match status" value="1"/>
</dbReference>
<gene>
    <name evidence="3" type="ORF">JIG36_03180</name>
</gene>
<feature type="transmembrane region" description="Helical" evidence="1">
    <location>
        <begin position="139"/>
        <end position="156"/>
    </location>
</feature>
<dbReference type="InterPro" id="IPR007055">
    <property type="entry name" value="BON_dom"/>
</dbReference>
<keyword evidence="4" id="KW-1185">Reference proteome</keyword>
<reference evidence="3 4" key="1">
    <citation type="submission" date="2021-01" db="EMBL/GenBank/DDBJ databases">
        <title>Actinoplanes sp. nov. LDG1-06 isolated from lichen.</title>
        <authorList>
            <person name="Saeng-In P."/>
            <person name="Phongsopitanun W."/>
            <person name="Kanchanasin P."/>
            <person name="Yuki M."/>
            <person name="Kudo T."/>
            <person name="Ohkuma M."/>
            <person name="Tanasupawat S."/>
        </authorList>
    </citation>
    <scope>NUCLEOTIDE SEQUENCE [LARGE SCALE GENOMIC DNA]</scope>
    <source>
        <strain evidence="3 4">LDG1-06</strain>
    </source>
</reference>
<accession>A0ABS2A5N5</accession>
<keyword evidence="1" id="KW-1133">Transmembrane helix</keyword>
<keyword evidence="1" id="KW-0812">Transmembrane</keyword>